<keyword evidence="3" id="KW-1003">Cell membrane</keyword>
<name>A0AAD5H122_9CHLO</name>
<keyword evidence="8" id="KW-0106">Calcium</keyword>
<keyword evidence="12" id="KW-0472">Membrane</keyword>
<dbReference type="GO" id="GO:0005886">
    <property type="term" value="C:plasma membrane"/>
    <property type="evidence" value="ECO:0007669"/>
    <property type="project" value="UniProtKB-SubCell"/>
</dbReference>
<keyword evidence="4" id="KW-0597">Phosphoprotein</keyword>
<gene>
    <name evidence="17" type="ORF">COHA_010637</name>
</gene>
<evidence type="ECO:0000256" key="6">
    <source>
        <dbReference type="ARBA" id="ARBA00022723"/>
    </source>
</evidence>
<keyword evidence="6" id="KW-0479">Metal-binding</keyword>
<protein>
    <recommendedName>
        <fullName evidence="14">sn-1-specific diacylglycerol lipase</fullName>
        <ecNumber evidence="14">3.1.1.116</ecNumber>
    </recommendedName>
</protein>
<evidence type="ECO:0000256" key="8">
    <source>
        <dbReference type="ARBA" id="ARBA00022837"/>
    </source>
</evidence>
<feature type="compositionally biased region" description="Low complexity" evidence="15">
    <location>
        <begin position="80"/>
        <end position="97"/>
    </location>
</feature>
<feature type="region of interest" description="Disordered" evidence="15">
    <location>
        <begin position="172"/>
        <end position="217"/>
    </location>
</feature>
<evidence type="ECO:0000313" key="17">
    <source>
        <dbReference type="EMBL" id="KAI7835462.1"/>
    </source>
</evidence>
<comment type="subcellular location">
    <subcellularLocation>
        <location evidence="2">Cell membrane</location>
        <topology evidence="2">Multi-pass membrane protein</topology>
    </subcellularLocation>
</comment>
<dbReference type="PANTHER" id="PTHR45792:SF8">
    <property type="entry name" value="DIACYLGLYCEROL LIPASE-ALPHA"/>
    <property type="match status" value="1"/>
</dbReference>
<keyword evidence="18" id="KW-1185">Reference proteome</keyword>
<dbReference type="InterPro" id="IPR002921">
    <property type="entry name" value="Fungal_lipase-type"/>
</dbReference>
<evidence type="ECO:0000256" key="5">
    <source>
        <dbReference type="ARBA" id="ARBA00022692"/>
    </source>
</evidence>
<accession>A0AAD5H122</accession>
<feature type="region of interest" description="Disordered" evidence="15">
    <location>
        <begin position="265"/>
        <end position="348"/>
    </location>
</feature>
<evidence type="ECO:0000256" key="15">
    <source>
        <dbReference type="SAM" id="MobiDB-lite"/>
    </source>
</evidence>
<dbReference type="InterPro" id="IPR052214">
    <property type="entry name" value="DAG_Lipase-Related"/>
</dbReference>
<dbReference type="PANTHER" id="PTHR45792">
    <property type="entry name" value="DIACYLGLYCEROL LIPASE HOMOLOG-RELATED"/>
    <property type="match status" value="1"/>
</dbReference>
<evidence type="ECO:0000256" key="2">
    <source>
        <dbReference type="ARBA" id="ARBA00004651"/>
    </source>
</evidence>
<dbReference type="Pfam" id="PF01764">
    <property type="entry name" value="Lipase_3"/>
    <property type="match status" value="1"/>
</dbReference>
<dbReference type="EMBL" id="JADXDR010000262">
    <property type="protein sequence ID" value="KAI7835462.1"/>
    <property type="molecule type" value="Genomic_DNA"/>
</dbReference>
<dbReference type="AlphaFoldDB" id="A0AAD5H122"/>
<feature type="compositionally biased region" description="Low complexity" evidence="15">
    <location>
        <begin position="627"/>
        <end position="644"/>
    </location>
</feature>
<dbReference type="SUPFAM" id="SSF53474">
    <property type="entry name" value="alpha/beta-Hydrolases"/>
    <property type="match status" value="1"/>
</dbReference>
<evidence type="ECO:0000256" key="1">
    <source>
        <dbReference type="ARBA" id="ARBA00001913"/>
    </source>
</evidence>
<evidence type="ECO:0000313" key="18">
    <source>
        <dbReference type="Proteomes" id="UP001205105"/>
    </source>
</evidence>
<feature type="compositionally biased region" description="Gly residues" evidence="15">
    <location>
        <begin position="335"/>
        <end position="345"/>
    </location>
</feature>
<dbReference type="Gene3D" id="3.40.50.1820">
    <property type="entry name" value="alpha/beta hydrolase"/>
    <property type="match status" value="2"/>
</dbReference>
<keyword evidence="11" id="KW-0443">Lipid metabolism</keyword>
<evidence type="ECO:0000259" key="16">
    <source>
        <dbReference type="Pfam" id="PF01764"/>
    </source>
</evidence>
<organism evidence="17 18">
    <name type="scientific">Chlorella ohadii</name>
    <dbReference type="NCBI Taxonomy" id="2649997"/>
    <lineage>
        <taxon>Eukaryota</taxon>
        <taxon>Viridiplantae</taxon>
        <taxon>Chlorophyta</taxon>
        <taxon>core chlorophytes</taxon>
        <taxon>Trebouxiophyceae</taxon>
        <taxon>Chlorellales</taxon>
        <taxon>Chlorellaceae</taxon>
        <taxon>Chlorella clade</taxon>
        <taxon>Chlorella</taxon>
    </lineage>
</organism>
<evidence type="ECO:0000256" key="4">
    <source>
        <dbReference type="ARBA" id="ARBA00022553"/>
    </source>
</evidence>
<dbReference type="EC" id="3.1.1.116" evidence="14"/>
<keyword evidence="10" id="KW-1133">Transmembrane helix</keyword>
<reference evidence="17" key="1">
    <citation type="submission" date="2020-11" db="EMBL/GenBank/DDBJ databases">
        <title>Chlorella ohadii genome sequencing and assembly.</title>
        <authorList>
            <person name="Murik O."/>
            <person name="Treves H."/>
            <person name="Kedem I."/>
            <person name="Shotland Y."/>
            <person name="Kaplan A."/>
        </authorList>
    </citation>
    <scope>NUCLEOTIDE SEQUENCE</scope>
    <source>
        <strain evidence="17">1</strain>
    </source>
</reference>
<evidence type="ECO:0000256" key="13">
    <source>
        <dbReference type="ARBA" id="ARBA00024531"/>
    </source>
</evidence>
<evidence type="ECO:0000256" key="7">
    <source>
        <dbReference type="ARBA" id="ARBA00022801"/>
    </source>
</evidence>
<evidence type="ECO:0000256" key="10">
    <source>
        <dbReference type="ARBA" id="ARBA00022989"/>
    </source>
</evidence>
<proteinExistence type="predicted"/>
<dbReference type="InterPro" id="IPR029058">
    <property type="entry name" value="AB_hydrolase_fold"/>
</dbReference>
<dbReference type="GO" id="GO:0046872">
    <property type="term" value="F:metal ion binding"/>
    <property type="evidence" value="ECO:0007669"/>
    <property type="project" value="UniProtKB-KW"/>
</dbReference>
<evidence type="ECO:0000256" key="12">
    <source>
        <dbReference type="ARBA" id="ARBA00023136"/>
    </source>
</evidence>
<feature type="region of interest" description="Disordered" evidence="15">
    <location>
        <begin position="627"/>
        <end position="663"/>
    </location>
</feature>
<keyword evidence="7" id="KW-0378">Hydrolase</keyword>
<feature type="domain" description="Fungal lipase-type" evidence="16">
    <location>
        <begin position="693"/>
        <end position="771"/>
    </location>
</feature>
<comment type="caution">
    <text evidence="17">The sequence shown here is derived from an EMBL/GenBank/DDBJ whole genome shotgun (WGS) entry which is preliminary data.</text>
</comment>
<comment type="catalytic activity">
    <reaction evidence="13">
        <text>a 1,2-diacyl-sn-glycerol + H2O = a 2-acylglycerol + a fatty acid + H(+)</text>
        <dbReference type="Rhea" id="RHEA:33275"/>
        <dbReference type="ChEBI" id="CHEBI:15377"/>
        <dbReference type="ChEBI" id="CHEBI:15378"/>
        <dbReference type="ChEBI" id="CHEBI:17389"/>
        <dbReference type="ChEBI" id="CHEBI:17815"/>
        <dbReference type="ChEBI" id="CHEBI:28868"/>
        <dbReference type="EC" id="3.1.1.116"/>
    </reaction>
    <physiologicalReaction direction="left-to-right" evidence="13">
        <dbReference type="Rhea" id="RHEA:33276"/>
    </physiologicalReaction>
</comment>
<sequence length="935" mass="98084">MIAQNLRLRCRCHFVFGTCCGTCCARSDLYHSCTLYAPHPPTHHLPPPPNPTGYAMGTRRSRLHNALDRLTPGGRRRRSGTVGSAAGSGALSPAGTGPQAGRHSRPSPGFGPVGSGKLAGSDFEDGPEAPLAVPLNGAVPAASSAGLAANGAAAHGPLVGQLSADGRLLQPRSSTAAAEADQLPPSPFDASASGPVLPPSPFEAPTPKAAAGGASQQAVLRGSAAGSAAVGSGSQRPTAQLPGNGRLMLYQRSMLRLRSSVAGTLRAPGSAAGGGGDAAAGRRHGQRLAALEEGRSAHGDGTEGSAAEDGVPPAEPEHVLEPARSGSPDNTSGKSGSGGGSGAKGGFSWDDKAVRVTSRFHPLLTPSGCAGGSRLLADPPLSPRHAADIYAGQMERVSFNTLHEAQRISRFAVAAYGLQSFGLESKFRKRNFDAIIEMTGVAPSDLLYVSYANVAGGVLPYLIMLHRPSKSVVLSVRGTVSLEDLITDLLSNPVEVEDWVPEWVKDEAEARRRAGIAGDASGDSLKAHIGIVSSATAILKDMEDRGLLRELLLSNLLRTATLSGRDTMQVVDEFLSTFSGTLPSTADLKRTACAPPAQQPGMARGTNGAAGAAGVLSAAEAEALRAAAAAAEQRHQQAQQAQQGDGQGEKGEEGDDETAGADFKASEAKLMKRLASLRSEREIELPLERAQTVLRSKLQLRGWKVVVTGHSLGAAVATLLGMQLRERFAELRCWAFNPPGGLLSWELSQIAQAYCTSIVVGKDVISRLSFNTSKRVVDEMVVSLARCTRPKLKIAADVVLGRRKRAESTPRTFCSFDEISPEALELVEGYYRTSHLHLQDADTTEMYPPGKIVFLRPFKGKKRAQTVWDAVWIDAATLMSEGILVTPTMMAHHRLFVLADAFKSIFADEVATQAAAVHEQGEDEVLGAEHIAVMA</sequence>
<feature type="region of interest" description="Disordered" evidence="15">
    <location>
        <begin position="67"/>
        <end position="131"/>
    </location>
</feature>
<dbReference type="GO" id="GO:0016298">
    <property type="term" value="F:lipase activity"/>
    <property type="evidence" value="ECO:0007669"/>
    <property type="project" value="TreeGrafter"/>
</dbReference>
<keyword evidence="9" id="KW-0442">Lipid degradation</keyword>
<keyword evidence="5" id="KW-0812">Transmembrane</keyword>
<dbReference type="Proteomes" id="UP001205105">
    <property type="component" value="Unassembled WGS sequence"/>
</dbReference>
<evidence type="ECO:0000256" key="11">
    <source>
        <dbReference type="ARBA" id="ARBA00023098"/>
    </source>
</evidence>
<dbReference type="CDD" id="cd00741">
    <property type="entry name" value="Lipase"/>
    <property type="match status" value="1"/>
</dbReference>
<evidence type="ECO:0000256" key="14">
    <source>
        <dbReference type="ARBA" id="ARBA00026104"/>
    </source>
</evidence>
<evidence type="ECO:0000256" key="3">
    <source>
        <dbReference type="ARBA" id="ARBA00022475"/>
    </source>
</evidence>
<comment type="cofactor">
    <cofactor evidence="1">
        <name>Ca(2+)</name>
        <dbReference type="ChEBI" id="CHEBI:29108"/>
    </cofactor>
</comment>
<evidence type="ECO:0000256" key="9">
    <source>
        <dbReference type="ARBA" id="ARBA00022963"/>
    </source>
</evidence>
<feature type="compositionally biased region" description="Basic and acidic residues" evidence="15">
    <location>
        <begin position="290"/>
        <end position="301"/>
    </location>
</feature>
<dbReference type="GO" id="GO:0016042">
    <property type="term" value="P:lipid catabolic process"/>
    <property type="evidence" value="ECO:0007669"/>
    <property type="project" value="UniProtKB-KW"/>
</dbReference>